<evidence type="ECO:0000256" key="11">
    <source>
        <dbReference type="ARBA" id="ARBA00031908"/>
    </source>
</evidence>
<dbReference type="GO" id="GO:0005829">
    <property type="term" value="C:cytosol"/>
    <property type="evidence" value="ECO:0007669"/>
    <property type="project" value="TreeGrafter"/>
</dbReference>
<dbReference type="NCBIfam" id="TIGR00878">
    <property type="entry name" value="purM"/>
    <property type="match status" value="1"/>
</dbReference>
<dbReference type="PANTHER" id="PTHR10520:SF12">
    <property type="entry name" value="TRIFUNCTIONAL PURINE BIOSYNTHETIC PROTEIN ADENOSINE-3"/>
    <property type="match status" value="1"/>
</dbReference>
<evidence type="ECO:0000256" key="4">
    <source>
        <dbReference type="ARBA" id="ARBA00013047"/>
    </source>
</evidence>
<dbReference type="InterPro" id="IPR036921">
    <property type="entry name" value="PurM-like_N_sf"/>
</dbReference>
<evidence type="ECO:0000256" key="2">
    <source>
        <dbReference type="ARBA" id="ARBA00004686"/>
    </source>
</evidence>
<evidence type="ECO:0000256" key="7">
    <source>
        <dbReference type="ARBA" id="ARBA00022598"/>
    </source>
</evidence>
<dbReference type="GO" id="GO:0005524">
    <property type="term" value="F:ATP binding"/>
    <property type="evidence" value="ECO:0007669"/>
    <property type="project" value="UniProtKB-KW"/>
</dbReference>
<keyword evidence="10 15" id="KW-0067">ATP-binding</keyword>
<dbReference type="InterPro" id="IPR010918">
    <property type="entry name" value="PurM-like_C_dom"/>
</dbReference>
<comment type="catalytic activity">
    <reaction evidence="14 15">
        <text>2-formamido-N(1)-(5-O-phospho-beta-D-ribosyl)acetamidine + ATP = 5-amino-1-(5-phospho-beta-D-ribosyl)imidazole + ADP + phosphate + H(+)</text>
        <dbReference type="Rhea" id="RHEA:23032"/>
        <dbReference type="ChEBI" id="CHEBI:15378"/>
        <dbReference type="ChEBI" id="CHEBI:30616"/>
        <dbReference type="ChEBI" id="CHEBI:43474"/>
        <dbReference type="ChEBI" id="CHEBI:137981"/>
        <dbReference type="ChEBI" id="CHEBI:147287"/>
        <dbReference type="ChEBI" id="CHEBI:456216"/>
        <dbReference type="EC" id="6.3.3.1"/>
    </reaction>
</comment>
<dbReference type="CDD" id="cd02196">
    <property type="entry name" value="PurM"/>
    <property type="match status" value="1"/>
</dbReference>
<evidence type="ECO:0000256" key="10">
    <source>
        <dbReference type="ARBA" id="ARBA00022840"/>
    </source>
</evidence>
<dbReference type="PANTHER" id="PTHR10520">
    <property type="entry name" value="TRIFUNCTIONAL PURINE BIOSYNTHETIC PROTEIN ADENOSINE-3-RELATED"/>
    <property type="match status" value="1"/>
</dbReference>
<dbReference type="STRING" id="413999.CBO2875"/>
<dbReference type="RefSeq" id="WP_072586434.1">
    <property type="nucleotide sequence ID" value="NZ_CP013243.1"/>
</dbReference>
<reference evidence="18 19" key="1">
    <citation type="submission" date="2015-11" db="EMBL/GenBank/DDBJ databases">
        <authorList>
            <person name="Hill K.K."/>
            <person name="Shirey T.B."/>
            <person name="Raphael B."/>
            <person name="Daligault H.E."/>
            <person name="Davenport K.W."/>
            <person name="Bruce D.C."/>
            <person name="Foley B.T."/>
            <person name="Johnson S.L."/>
        </authorList>
    </citation>
    <scope>NUCLEOTIDE SEQUENCE [LARGE SCALE GENOMIC DNA]</scope>
    <source>
        <strain evidence="18 19">CDC_1632</strain>
    </source>
</reference>
<dbReference type="Gene3D" id="3.30.1330.10">
    <property type="entry name" value="PurM-like, N-terminal domain"/>
    <property type="match status" value="1"/>
</dbReference>
<evidence type="ECO:0000256" key="1">
    <source>
        <dbReference type="ARBA" id="ARBA00004496"/>
    </source>
</evidence>
<keyword evidence="7 15" id="KW-0436">Ligase</keyword>
<dbReference type="GO" id="GO:0004641">
    <property type="term" value="F:phosphoribosylformylglycinamidine cyclo-ligase activity"/>
    <property type="evidence" value="ECO:0007669"/>
    <property type="project" value="UniProtKB-UniRule"/>
</dbReference>
<dbReference type="AlphaFoldDB" id="A0A1L3NK22"/>
<sequence length="331" mass="36248">MVSYKEAGVNIEEGYKSVDLIKKHASKTFTEGVLNNLGSFAGMFELPKYKNPVLVSGTDGVGTKLDIAFRMKKYNTVGIDCVAMCVNDILCHGAKPLFFLDYIACGKLESEIAAQLVEGVSNGCIQSECALIGGETAEMPGFYRDGEYDIAGFAVGIAEKDEIIDGSKIEDGDILIGIASSGPHSNGYSLIRKLVEDLHKDFEGDKIGNTLLTPTKIYVKPVMKLLEKYNIKGMAHVTGGGFYENIPRMFKEDFTAVINKKSYPLPNIFSHLISLGIEEDHMYNTFNMGIGFVLCVNEKDGENIIKDLIEMGEKGYKIGCIKKGDKSVELI</sequence>
<dbReference type="InterPro" id="IPR016188">
    <property type="entry name" value="PurM-like_N"/>
</dbReference>
<dbReference type="FunFam" id="3.90.650.10:FF:000011">
    <property type="entry name" value="Phosphoribosylformylglycinamidine cyclo-ligase"/>
    <property type="match status" value="1"/>
</dbReference>
<evidence type="ECO:0000256" key="13">
    <source>
        <dbReference type="ARBA" id="ARBA00033093"/>
    </source>
</evidence>
<dbReference type="EC" id="6.3.3.1" evidence="4 15"/>
<dbReference type="Pfam" id="PF02769">
    <property type="entry name" value="AIRS_C"/>
    <property type="match status" value="1"/>
</dbReference>
<name>A0A1L3NK22_CLOSG</name>
<dbReference type="Gene3D" id="3.90.650.10">
    <property type="entry name" value="PurM-like C-terminal domain"/>
    <property type="match status" value="1"/>
</dbReference>
<evidence type="ECO:0000313" key="19">
    <source>
        <dbReference type="Proteomes" id="UP000182204"/>
    </source>
</evidence>
<dbReference type="SUPFAM" id="SSF55326">
    <property type="entry name" value="PurM N-terminal domain-like"/>
    <property type="match status" value="1"/>
</dbReference>
<comment type="subcellular location">
    <subcellularLocation>
        <location evidence="1 15">Cytoplasm</location>
    </subcellularLocation>
</comment>
<evidence type="ECO:0000256" key="15">
    <source>
        <dbReference type="HAMAP-Rule" id="MF_00741"/>
    </source>
</evidence>
<dbReference type="InterPro" id="IPR004733">
    <property type="entry name" value="PurM_cligase"/>
</dbReference>
<dbReference type="SUPFAM" id="SSF56042">
    <property type="entry name" value="PurM C-terminal domain-like"/>
    <property type="match status" value="1"/>
</dbReference>
<gene>
    <name evidence="15 18" type="primary">purM</name>
    <name evidence="18" type="ORF">NPD5_3056</name>
</gene>
<dbReference type="Pfam" id="PF00586">
    <property type="entry name" value="AIRS"/>
    <property type="match status" value="1"/>
</dbReference>
<dbReference type="InterPro" id="IPR036676">
    <property type="entry name" value="PurM-like_C_sf"/>
</dbReference>
<keyword evidence="6 15" id="KW-0963">Cytoplasm</keyword>
<evidence type="ECO:0000259" key="16">
    <source>
        <dbReference type="Pfam" id="PF00586"/>
    </source>
</evidence>
<proteinExistence type="inferred from homology"/>
<accession>A0A1L3NK22</accession>
<evidence type="ECO:0000256" key="3">
    <source>
        <dbReference type="ARBA" id="ARBA00010280"/>
    </source>
</evidence>
<evidence type="ECO:0000313" key="18">
    <source>
        <dbReference type="EMBL" id="APH16444.1"/>
    </source>
</evidence>
<evidence type="ECO:0000256" key="6">
    <source>
        <dbReference type="ARBA" id="ARBA00022490"/>
    </source>
</evidence>
<comment type="pathway">
    <text evidence="2 15">Purine metabolism; IMP biosynthesis via de novo pathway; 5-amino-1-(5-phospho-D-ribosyl)imidazole from N(2)-formyl-N(1)-(5-phospho-D-ribosyl)glycinamide: step 2/2.</text>
</comment>
<evidence type="ECO:0000259" key="17">
    <source>
        <dbReference type="Pfam" id="PF02769"/>
    </source>
</evidence>
<dbReference type="GO" id="GO:0006189">
    <property type="term" value="P:'de novo' IMP biosynthetic process"/>
    <property type="evidence" value="ECO:0007669"/>
    <property type="project" value="UniProtKB-UniRule"/>
</dbReference>
<keyword evidence="8 15" id="KW-0547">Nucleotide-binding</keyword>
<feature type="domain" description="PurM-like N-terminal" evidence="16">
    <location>
        <begin position="53"/>
        <end position="158"/>
    </location>
</feature>
<evidence type="ECO:0000256" key="12">
    <source>
        <dbReference type="ARBA" id="ARBA00032931"/>
    </source>
</evidence>
<comment type="similarity">
    <text evidence="3 15">Belongs to the AIR synthase family.</text>
</comment>
<dbReference type="eggNOG" id="COG0150">
    <property type="taxonomic scope" value="Bacteria"/>
</dbReference>
<dbReference type="HAMAP" id="MF_00741">
    <property type="entry name" value="AIRS"/>
    <property type="match status" value="1"/>
</dbReference>
<dbReference type="GO" id="GO:0004637">
    <property type="term" value="F:phosphoribosylamine-glycine ligase activity"/>
    <property type="evidence" value="ECO:0007669"/>
    <property type="project" value="TreeGrafter"/>
</dbReference>
<dbReference type="FunFam" id="3.30.1330.10:FF:000001">
    <property type="entry name" value="Phosphoribosylformylglycinamidine cyclo-ligase"/>
    <property type="match status" value="1"/>
</dbReference>
<keyword evidence="9 15" id="KW-0658">Purine biosynthesis</keyword>
<protein>
    <recommendedName>
        <fullName evidence="5 15">Phosphoribosylformylglycinamidine cyclo-ligase</fullName>
        <ecNumber evidence="4 15">6.3.3.1</ecNumber>
    </recommendedName>
    <alternativeName>
        <fullName evidence="12 15">AIR synthase</fullName>
    </alternativeName>
    <alternativeName>
        <fullName evidence="13 15">AIRS</fullName>
    </alternativeName>
    <alternativeName>
        <fullName evidence="11 15">Phosphoribosyl-aminoimidazole synthetase</fullName>
    </alternativeName>
</protein>
<organism evidence="18 19">
    <name type="scientific">Clostridium sporogenes</name>
    <dbReference type="NCBI Taxonomy" id="1509"/>
    <lineage>
        <taxon>Bacteria</taxon>
        <taxon>Bacillati</taxon>
        <taxon>Bacillota</taxon>
        <taxon>Clostridia</taxon>
        <taxon>Eubacteriales</taxon>
        <taxon>Clostridiaceae</taxon>
        <taxon>Clostridium</taxon>
    </lineage>
</organism>
<evidence type="ECO:0000256" key="14">
    <source>
        <dbReference type="ARBA" id="ARBA00049057"/>
    </source>
</evidence>
<evidence type="ECO:0000256" key="5">
    <source>
        <dbReference type="ARBA" id="ARBA00020367"/>
    </source>
</evidence>
<dbReference type="Proteomes" id="UP000182204">
    <property type="component" value="Chromosome"/>
</dbReference>
<dbReference type="UniPathway" id="UPA00074">
    <property type="reaction ID" value="UER00129"/>
</dbReference>
<dbReference type="EMBL" id="CP013243">
    <property type="protein sequence ID" value="APH16444.1"/>
    <property type="molecule type" value="Genomic_DNA"/>
</dbReference>
<evidence type="ECO:0000256" key="8">
    <source>
        <dbReference type="ARBA" id="ARBA00022741"/>
    </source>
</evidence>
<feature type="domain" description="PurM-like C-terminal" evidence="17">
    <location>
        <begin position="171"/>
        <end position="327"/>
    </location>
</feature>
<dbReference type="GO" id="GO:0046084">
    <property type="term" value="P:adenine biosynthetic process"/>
    <property type="evidence" value="ECO:0007669"/>
    <property type="project" value="TreeGrafter"/>
</dbReference>
<evidence type="ECO:0000256" key="9">
    <source>
        <dbReference type="ARBA" id="ARBA00022755"/>
    </source>
</evidence>